<dbReference type="Proteomes" id="UP000650533">
    <property type="component" value="Chromosome 15"/>
</dbReference>
<feature type="region of interest" description="Disordered" evidence="1">
    <location>
        <begin position="1"/>
        <end position="28"/>
    </location>
</feature>
<evidence type="ECO:0000313" key="2">
    <source>
        <dbReference type="EMBL" id="QRW26198.1"/>
    </source>
</evidence>
<name>A0A8H8P9C6_9AGAM</name>
<reference evidence="2" key="1">
    <citation type="submission" date="2020-05" db="EMBL/GenBank/DDBJ databases">
        <title>Evolutionary and genomic comparisons of hybrid uninucleate and nonhybrid Rhizoctonia fungi.</title>
        <authorList>
            <person name="Li C."/>
            <person name="Chen X."/>
        </authorList>
    </citation>
    <scope>NUCLEOTIDE SEQUENCE</scope>
    <source>
        <strain evidence="2">AG-1 IA</strain>
    </source>
</reference>
<sequence>MRSSLQASSHAGHSYPQSTMATCSRTASQAQSPFNQGYMESQILPTTSVKLGKVSLEHVTHLLLGLLGHVKRLEREIAEIKEAGVETCTNVENISQTVNVVKDGLRSLQLHGCHNLLNIYH</sequence>
<gene>
    <name evidence="2" type="ORF">RhiXN_11859</name>
</gene>
<dbReference type="KEGG" id="rsx:RhiXN_11859"/>
<dbReference type="AlphaFoldDB" id="A0A8H8P9C6"/>
<dbReference type="EMBL" id="CP059672">
    <property type="protein sequence ID" value="QRW26198.1"/>
    <property type="molecule type" value="Genomic_DNA"/>
</dbReference>
<accession>A0A8H8P9C6</accession>
<dbReference type="GeneID" id="67034137"/>
<dbReference type="RefSeq" id="XP_043186435.1">
    <property type="nucleotide sequence ID" value="XM_043331674.1"/>
</dbReference>
<protein>
    <submittedName>
        <fullName evidence="2">Uncharacterized protein</fullName>
    </submittedName>
</protein>
<proteinExistence type="predicted"/>
<organism evidence="2 3">
    <name type="scientific">Rhizoctonia solani</name>
    <dbReference type="NCBI Taxonomy" id="456999"/>
    <lineage>
        <taxon>Eukaryota</taxon>
        <taxon>Fungi</taxon>
        <taxon>Dikarya</taxon>
        <taxon>Basidiomycota</taxon>
        <taxon>Agaricomycotina</taxon>
        <taxon>Agaricomycetes</taxon>
        <taxon>Cantharellales</taxon>
        <taxon>Ceratobasidiaceae</taxon>
        <taxon>Rhizoctonia</taxon>
    </lineage>
</organism>
<evidence type="ECO:0000313" key="3">
    <source>
        <dbReference type="Proteomes" id="UP000650533"/>
    </source>
</evidence>
<evidence type="ECO:0000256" key="1">
    <source>
        <dbReference type="SAM" id="MobiDB-lite"/>
    </source>
</evidence>